<protein>
    <recommendedName>
        <fullName evidence="10">Exonuclease domain-containing protein</fullName>
    </recommendedName>
</protein>
<name>A0AAN8FKH1_TRICO</name>
<dbReference type="InterPro" id="IPR040393">
    <property type="entry name" value="TREX1/2"/>
</dbReference>
<evidence type="ECO:0000256" key="4">
    <source>
        <dbReference type="ARBA" id="ARBA00022801"/>
    </source>
</evidence>
<evidence type="ECO:0008006" key="10">
    <source>
        <dbReference type="Google" id="ProtNLM"/>
    </source>
</evidence>
<keyword evidence="5" id="KW-0269">Exonuclease</keyword>
<dbReference type="InterPro" id="IPR036397">
    <property type="entry name" value="RNaseH_sf"/>
</dbReference>
<evidence type="ECO:0000313" key="8">
    <source>
        <dbReference type="EMBL" id="KAK5975852.1"/>
    </source>
</evidence>
<keyword evidence="9" id="KW-1185">Reference proteome</keyword>
<reference evidence="8 9" key="1">
    <citation type="submission" date="2019-10" db="EMBL/GenBank/DDBJ databases">
        <title>Assembly and Annotation for the nematode Trichostrongylus colubriformis.</title>
        <authorList>
            <person name="Martin J."/>
        </authorList>
    </citation>
    <scope>NUCLEOTIDE SEQUENCE [LARGE SCALE GENOMIC DNA]</scope>
    <source>
        <strain evidence="8">G859</strain>
        <tissue evidence="8">Whole worm</tissue>
    </source>
</reference>
<dbReference type="GO" id="GO:0006308">
    <property type="term" value="P:DNA catabolic process"/>
    <property type="evidence" value="ECO:0007669"/>
    <property type="project" value="TreeGrafter"/>
</dbReference>
<dbReference type="GO" id="GO:0005737">
    <property type="term" value="C:cytoplasm"/>
    <property type="evidence" value="ECO:0007669"/>
    <property type="project" value="TreeGrafter"/>
</dbReference>
<dbReference type="Gene3D" id="3.30.420.10">
    <property type="entry name" value="Ribonuclease H-like superfamily/Ribonuclease H"/>
    <property type="match status" value="1"/>
</dbReference>
<feature type="compositionally biased region" description="Acidic residues" evidence="7">
    <location>
        <begin position="21"/>
        <end position="52"/>
    </location>
</feature>
<evidence type="ECO:0000256" key="1">
    <source>
        <dbReference type="ARBA" id="ARBA00001946"/>
    </source>
</evidence>
<evidence type="ECO:0000256" key="3">
    <source>
        <dbReference type="ARBA" id="ARBA00022723"/>
    </source>
</evidence>
<dbReference type="Proteomes" id="UP001331761">
    <property type="component" value="Unassembled WGS sequence"/>
</dbReference>
<keyword evidence="4" id="KW-0378">Hydrolase</keyword>
<dbReference type="PANTHER" id="PTHR13058">
    <property type="entry name" value="THREE PRIME REPAIR EXONUCLEASE 1, 2"/>
    <property type="match status" value="1"/>
</dbReference>
<gene>
    <name evidence="8" type="ORF">GCK32_006761</name>
</gene>
<evidence type="ECO:0000256" key="2">
    <source>
        <dbReference type="ARBA" id="ARBA00022722"/>
    </source>
</evidence>
<feature type="region of interest" description="Disordered" evidence="7">
    <location>
        <begin position="1"/>
        <end position="79"/>
    </location>
</feature>
<proteinExistence type="predicted"/>
<evidence type="ECO:0000313" key="9">
    <source>
        <dbReference type="Proteomes" id="UP001331761"/>
    </source>
</evidence>
<comment type="cofactor">
    <cofactor evidence="1">
        <name>Mg(2+)</name>
        <dbReference type="ChEBI" id="CHEBI:18420"/>
    </cofactor>
</comment>
<dbReference type="GO" id="GO:0046872">
    <property type="term" value="F:metal ion binding"/>
    <property type="evidence" value="ECO:0007669"/>
    <property type="project" value="UniProtKB-KW"/>
</dbReference>
<evidence type="ECO:0000256" key="7">
    <source>
        <dbReference type="SAM" id="MobiDB-lite"/>
    </source>
</evidence>
<sequence length="400" mass="45486">MAESDDGSFFEEPIFGRTDAVEEPETQALDFGDEVQEMEADDKEVQEVENDDRDSPFVAQMPVTPPPQSHRFEQQAPPTTPSKIAQFASKMGMIPPQVQQPMSSNLVRADMDDDLQPPTSSVIKRSSKITISPTKTIKRKRFGGGEAVNTFVFMDFETTGSIGEANDTQYRLLERKLHEPHDYSNALTKLITETQRSEYPRITEMSFISVPREVFVRGQARMKELSDLVPDESLQVRLAANVHSRQVNPQLDERRWNAYEDSRKAGKCCLNLAREDLILKCTFAEEWPAVRSFLELCPKPACLVAHNGLFFDYRVLYGELLRCGFIEKDMGIPEGVVFIDSYLAIRELEERHRVELQQATRLVDWKMRVEITIHGTLRSGRYRGSHAGMSCVWKGISGLC</sequence>
<dbReference type="EMBL" id="WIXE01012544">
    <property type="protein sequence ID" value="KAK5975852.1"/>
    <property type="molecule type" value="Genomic_DNA"/>
</dbReference>
<evidence type="ECO:0000256" key="6">
    <source>
        <dbReference type="ARBA" id="ARBA00022842"/>
    </source>
</evidence>
<dbReference type="GO" id="GO:0008296">
    <property type="term" value="F:3'-5'-DNA exonuclease activity"/>
    <property type="evidence" value="ECO:0007669"/>
    <property type="project" value="TreeGrafter"/>
</dbReference>
<organism evidence="8 9">
    <name type="scientific">Trichostrongylus colubriformis</name>
    <name type="common">Black scour worm</name>
    <dbReference type="NCBI Taxonomy" id="6319"/>
    <lineage>
        <taxon>Eukaryota</taxon>
        <taxon>Metazoa</taxon>
        <taxon>Ecdysozoa</taxon>
        <taxon>Nematoda</taxon>
        <taxon>Chromadorea</taxon>
        <taxon>Rhabditida</taxon>
        <taxon>Rhabditina</taxon>
        <taxon>Rhabditomorpha</taxon>
        <taxon>Strongyloidea</taxon>
        <taxon>Trichostrongylidae</taxon>
        <taxon>Trichostrongylus</taxon>
    </lineage>
</organism>
<evidence type="ECO:0000256" key="5">
    <source>
        <dbReference type="ARBA" id="ARBA00022839"/>
    </source>
</evidence>
<keyword evidence="2" id="KW-0540">Nuclease</keyword>
<keyword evidence="6" id="KW-0460">Magnesium</keyword>
<dbReference type="SUPFAM" id="SSF53098">
    <property type="entry name" value="Ribonuclease H-like"/>
    <property type="match status" value="1"/>
</dbReference>
<dbReference type="GO" id="GO:0003676">
    <property type="term" value="F:nucleic acid binding"/>
    <property type="evidence" value="ECO:0007669"/>
    <property type="project" value="InterPro"/>
</dbReference>
<dbReference type="PANTHER" id="PTHR13058:SF19">
    <property type="entry name" value="LD40940P"/>
    <property type="match status" value="1"/>
</dbReference>
<dbReference type="AlphaFoldDB" id="A0AAN8FKH1"/>
<comment type="caution">
    <text evidence="8">The sequence shown here is derived from an EMBL/GenBank/DDBJ whole genome shotgun (WGS) entry which is preliminary data.</text>
</comment>
<accession>A0AAN8FKH1</accession>
<keyword evidence="3" id="KW-0479">Metal-binding</keyword>
<dbReference type="InterPro" id="IPR012337">
    <property type="entry name" value="RNaseH-like_sf"/>
</dbReference>